<proteinExistence type="predicted"/>
<reference evidence="2 3" key="1">
    <citation type="submission" date="2024-02" db="EMBL/GenBank/DDBJ databases">
        <title>A draft genome for the cacao thread blight pathogen Marasmius crinis-equi.</title>
        <authorList>
            <person name="Cohen S.P."/>
            <person name="Baruah I.K."/>
            <person name="Amoako-Attah I."/>
            <person name="Bukari Y."/>
            <person name="Meinhardt L.W."/>
            <person name="Bailey B.A."/>
        </authorList>
    </citation>
    <scope>NUCLEOTIDE SEQUENCE [LARGE SCALE GENOMIC DNA]</scope>
    <source>
        <strain evidence="2 3">GH-76</strain>
    </source>
</reference>
<evidence type="ECO:0000313" key="2">
    <source>
        <dbReference type="EMBL" id="KAL0566529.1"/>
    </source>
</evidence>
<name>A0ABR3EUE6_9AGAR</name>
<dbReference type="EMBL" id="JBAHYK010001868">
    <property type="protein sequence ID" value="KAL0566529.1"/>
    <property type="molecule type" value="Genomic_DNA"/>
</dbReference>
<feature type="compositionally biased region" description="Basic and acidic residues" evidence="1">
    <location>
        <begin position="176"/>
        <end position="188"/>
    </location>
</feature>
<evidence type="ECO:0000313" key="3">
    <source>
        <dbReference type="Proteomes" id="UP001465976"/>
    </source>
</evidence>
<feature type="compositionally biased region" description="Basic and acidic residues" evidence="1">
    <location>
        <begin position="122"/>
        <end position="133"/>
    </location>
</feature>
<protein>
    <submittedName>
        <fullName evidence="2">Uncharacterized protein</fullName>
    </submittedName>
</protein>
<gene>
    <name evidence="2" type="ORF">V5O48_015478</name>
</gene>
<evidence type="ECO:0000256" key="1">
    <source>
        <dbReference type="SAM" id="MobiDB-lite"/>
    </source>
</evidence>
<dbReference type="Proteomes" id="UP001465976">
    <property type="component" value="Unassembled WGS sequence"/>
</dbReference>
<organism evidence="2 3">
    <name type="scientific">Marasmius crinis-equi</name>
    <dbReference type="NCBI Taxonomy" id="585013"/>
    <lineage>
        <taxon>Eukaryota</taxon>
        <taxon>Fungi</taxon>
        <taxon>Dikarya</taxon>
        <taxon>Basidiomycota</taxon>
        <taxon>Agaricomycotina</taxon>
        <taxon>Agaricomycetes</taxon>
        <taxon>Agaricomycetidae</taxon>
        <taxon>Agaricales</taxon>
        <taxon>Marasmiineae</taxon>
        <taxon>Marasmiaceae</taxon>
        <taxon>Marasmius</taxon>
    </lineage>
</organism>
<accession>A0ABR3EUE6</accession>
<feature type="compositionally biased region" description="Polar residues" evidence="1">
    <location>
        <begin position="192"/>
        <end position="202"/>
    </location>
</feature>
<feature type="region of interest" description="Disordered" evidence="1">
    <location>
        <begin position="38"/>
        <end position="210"/>
    </location>
</feature>
<comment type="caution">
    <text evidence="2">The sequence shown here is derived from an EMBL/GenBank/DDBJ whole genome shotgun (WGS) entry which is preliminary data.</text>
</comment>
<sequence>MPAPAKISPGLYPSILCNGLVDFRPYPLSKSYVLRWVSNSGSDTDSNPDSDSDSDGNKPNTAEVPRLEEDDSDVFMADASTHDNDANIEPSPRDEDVDMAVATQHDSVANLAHAHAPSLGDTRAENGDNEHVSENSQSTSPRAGELDQDSTKDVGQLDMIVPNPASTDTSDIDPPDMDKKEKVKEKTKTKTQCADDSTSVAKSSAGHVMT</sequence>
<keyword evidence="3" id="KW-1185">Reference proteome</keyword>